<dbReference type="Pfam" id="PF14196">
    <property type="entry name" value="ATC_hydrolase"/>
    <property type="match status" value="1"/>
</dbReference>
<accession>A0ABZ0PKT0</accession>
<proteinExistence type="predicted"/>
<organism evidence="1 2">
    <name type="scientific">Sediminicoccus rosea</name>
    <dbReference type="NCBI Taxonomy" id="1225128"/>
    <lineage>
        <taxon>Bacteria</taxon>
        <taxon>Pseudomonadati</taxon>
        <taxon>Pseudomonadota</taxon>
        <taxon>Alphaproteobacteria</taxon>
        <taxon>Acetobacterales</taxon>
        <taxon>Roseomonadaceae</taxon>
        <taxon>Sediminicoccus</taxon>
    </lineage>
</organism>
<protein>
    <submittedName>
        <fullName evidence="1">L-2-amino-thiazoline-4-carboxylic acid hydrolase</fullName>
    </submittedName>
</protein>
<dbReference type="Proteomes" id="UP001305521">
    <property type="component" value="Chromosome"/>
</dbReference>
<keyword evidence="2" id="KW-1185">Reference proteome</keyword>
<keyword evidence="1" id="KW-0378">Hydrolase</keyword>
<evidence type="ECO:0000313" key="2">
    <source>
        <dbReference type="Proteomes" id="UP001305521"/>
    </source>
</evidence>
<sequence>MTISVLEQRRIEAAFAKGVFEEMVATLGEEQATEILSRAIVKLARQAGATIAATTETPSIQHFADAMERWKLDDALRIEVLRQDETHYDFNVTRCRYAETYREMGLGKLGAVLSCNRDGALCEGYDPKLKLERTQTIMGGATHCNFRYTREA</sequence>
<dbReference type="GO" id="GO:0016787">
    <property type="term" value="F:hydrolase activity"/>
    <property type="evidence" value="ECO:0007669"/>
    <property type="project" value="UniProtKB-KW"/>
</dbReference>
<evidence type="ECO:0000313" key="1">
    <source>
        <dbReference type="EMBL" id="WPB86353.1"/>
    </source>
</evidence>
<reference evidence="1 2" key="1">
    <citation type="submission" date="2023-11" db="EMBL/GenBank/DDBJ databases">
        <title>Arctic aerobic anoxygenic photoheterotroph Sediminicoccus rosea KRV36 adapts its photosynthesis to long days of polar summer.</title>
        <authorList>
            <person name="Tomasch J."/>
            <person name="Kopejtka K."/>
            <person name="Bily T."/>
            <person name="Gardiner A.T."/>
            <person name="Gardian Z."/>
            <person name="Shivaramu S."/>
            <person name="Koblizek M."/>
            <person name="Engelhardt F."/>
            <person name="Kaftan D."/>
        </authorList>
    </citation>
    <scope>NUCLEOTIDE SEQUENCE [LARGE SCALE GENOMIC DNA]</scope>
    <source>
        <strain evidence="1 2">R-30</strain>
    </source>
</reference>
<dbReference type="InterPro" id="IPR026002">
    <property type="entry name" value="ATC_hydrolase-like"/>
</dbReference>
<dbReference type="RefSeq" id="WP_318650325.1">
    <property type="nucleotide sequence ID" value="NZ_CP137852.1"/>
</dbReference>
<name>A0ABZ0PKT0_9PROT</name>
<gene>
    <name evidence="1" type="ORF">R9Z33_05645</name>
</gene>
<dbReference type="EMBL" id="CP137852">
    <property type="protein sequence ID" value="WPB86353.1"/>
    <property type="molecule type" value="Genomic_DNA"/>
</dbReference>